<dbReference type="Pfam" id="PF01494">
    <property type="entry name" value="FAD_binding_3"/>
    <property type="match status" value="1"/>
</dbReference>
<dbReference type="PANTHER" id="PTHR13789">
    <property type="entry name" value="MONOOXYGENASE"/>
    <property type="match status" value="1"/>
</dbReference>
<dbReference type="GO" id="GO:0004497">
    <property type="term" value="F:monooxygenase activity"/>
    <property type="evidence" value="ECO:0007669"/>
    <property type="project" value="UniProtKB-KW"/>
</dbReference>
<evidence type="ECO:0000256" key="5">
    <source>
        <dbReference type="ARBA" id="ARBA00023033"/>
    </source>
</evidence>
<dbReference type="PRINTS" id="PR00420">
    <property type="entry name" value="RNGMNOXGNASE"/>
</dbReference>
<sequence length="405" mass="45766">MVSNEVAIIGAGLSGLALALALHKQSIPCTIYESRSASLDIGGAIMLSPNALRVLDAVGVYKKIKQLGFEFTRLYFYTDKLLDSYEFGDRQKYEYDALRIYRYELIDVLLGAVKENGIPIEYGRKFVRILTETETEVTWEFEDGNTGRAACLVGADGIHSRVRRYLYPNLEPRFTNAVGVTAAVLTSQIKSADAFKMPLTIMNPKYGAFVIAKQLSDGSEVLIGKQKQATDLDREGWNRLLSDKQWCVDFLREGAETFPEIVQSSVSHIPLDKVNLWPFYVVPKLDTWASKYSRVVILGDAAHAIPPTAGQGVNQAFEDVYTYSLIISKCRQNSLEKGLKVWQQGRQERIDRVLDLNAQIDARRMPKDPRSAHSDWETKPFDLAWLYSTNFDEMVENWLVRITLA</sequence>
<dbReference type="AlphaFoldDB" id="A0A9W9HQA6"/>
<dbReference type="OrthoDB" id="16820at2759"/>
<keyword evidence="2" id="KW-0285">Flavoprotein</keyword>
<evidence type="ECO:0000313" key="8">
    <source>
        <dbReference type="EMBL" id="KAJ5153058.1"/>
    </source>
</evidence>
<reference evidence="8" key="2">
    <citation type="journal article" date="2023" name="IMA Fungus">
        <title>Comparative genomic study of the Penicillium genus elucidates a diverse pangenome and 15 lateral gene transfer events.</title>
        <authorList>
            <person name="Petersen C."/>
            <person name="Sorensen T."/>
            <person name="Nielsen M.R."/>
            <person name="Sondergaard T.E."/>
            <person name="Sorensen J.L."/>
            <person name="Fitzpatrick D.A."/>
            <person name="Frisvad J.C."/>
            <person name="Nielsen K.L."/>
        </authorList>
    </citation>
    <scope>NUCLEOTIDE SEQUENCE</scope>
    <source>
        <strain evidence="8">IBT 26290</strain>
    </source>
</reference>
<dbReference type="RefSeq" id="XP_056539366.1">
    <property type="nucleotide sequence ID" value="XM_056691660.1"/>
</dbReference>
<dbReference type="GO" id="GO:0071949">
    <property type="term" value="F:FAD binding"/>
    <property type="evidence" value="ECO:0007669"/>
    <property type="project" value="InterPro"/>
</dbReference>
<keyword evidence="9" id="KW-1185">Reference proteome</keyword>
<dbReference type="InterPro" id="IPR036188">
    <property type="entry name" value="FAD/NAD-bd_sf"/>
</dbReference>
<dbReference type="Gene3D" id="3.50.50.60">
    <property type="entry name" value="FAD/NAD(P)-binding domain"/>
    <property type="match status" value="1"/>
</dbReference>
<evidence type="ECO:0000256" key="6">
    <source>
        <dbReference type="SAM" id="SignalP"/>
    </source>
</evidence>
<keyword evidence="3" id="KW-0274">FAD</keyword>
<organism evidence="8 9">
    <name type="scientific">Penicillium canariense</name>
    <dbReference type="NCBI Taxonomy" id="189055"/>
    <lineage>
        <taxon>Eukaryota</taxon>
        <taxon>Fungi</taxon>
        <taxon>Dikarya</taxon>
        <taxon>Ascomycota</taxon>
        <taxon>Pezizomycotina</taxon>
        <taxon>Eurotiomycetes</taxon>
        <taxon>Eurotiomycetidae</taxon>
        <taxon>Eurotiales</taxon>
        <taxon>Aspergillaceae</taxon>
        <taxon>Penicillium</taxon>
    </lineage>
</organism>
<comment type="caution">
    <text evidence="8">The sequence shown here is derived from an EMBL/GenBank/DDBJ whole genome shotgun (WGS) entry which is preliminary data.</text>
</comment>
<dbReference type="InterPro" id="IPR050493">
    <property type="entry name" value="FAD-dep_Monooxygenase_BioMet"/>
</dbReference>
<keyword evidence="4" id="KW-0560">Oxidoreductase</keyword>
<evidence type="ECO:0000256" key="2">
    <source>
        <dbReference type="ARBA" id="ARBA00022630"/>
    </source>
</evidence>
<evidence type="ECO:0000256" key="4">
    <source>
        <dbReference type="ARBA" id="ARBA00023002"/>
    </source>
</evidence>
<protein>
    <recommendedName>
        <fullName evidence="7">FAD-binding domain-containing protein</fullName>
    </recommendedName>
</protein>
<comment type="similarity">
    <text evidence="1">Belongs to the paxM FAD-dependent monooxygenase family.</text>
</comment>
<dbReference type="SUPFAM" id="SSF51905">
    <property type="entry name" value="FAD/NAD(P)-binding domain"/>
    <property type="match status" value="1"/>
</dbReference>
<feature type="domain" description="FAD-binding" evidence="7">
    <location>
        <begin position="5"/>
        <end position="355"/>
    </location>
</feature>
<evidence type="ECO:0000256" key="3">
    <source>
        <dbReference type="ARBA" id="ARBA00022827"/>
    </source>
</evidence>
<keyword evidence="6" id="KW-0732">Signal</keyword>
<reference evidence="8" key="1">
    <citation type="submission" date="2022-11" db="EMBL/GenBank/DDBJ databases">
        <authorList>
            <person name="Petersen C."/>
        </authorList>
    </citation>
    <scope>NUCLEOTIDE SEQUENCE</scope>
    <source>
        <strain evidence="8">IBT 26290</strain>
    </source>
</reference>
<dbReference type="EMBL" id="JAPQKN010000007">
    <property type="protein sequence ID" value="KAJ5153058.1"/>
    <property type="molecule type" value="Genomic_DNA"/>
</dbReference>
<name>A0A9W9HQA6_9EURO</name>
<accession>A0A9W9HQA6</accession>
<proteinExistence type="inferred from homology"/>
<keyword evidence="5" id="KW-0503">Monooxygenase</keyword>
<evidence type="ECO:0000259" key="7">
    <source>
        <dbReference type="Pfam" id="PF01494"/>
    </source>
</evidence>
<feature type="signal peptide" evidence="6">
    <location>
        <begin position="1"/>
        <end position="19"/>
    </location>
</feature>
<dbReference type="PANTHER" id="PTHR13789:SF316">
    <property type="entry name" value="FAD-BINDING DOMAIN-CONTAINING PROTEIN"/>
    <property type="match status" value="1"/>
</dbReference>
<dbReference type="GeneID" id="81430836"/>
<dbReference type="Proteomes" id="UP001149163">
    <property type="component" value="Unassembled WGS sequence"/>
</dbReference>
<evidence type="ECO:0000256" key="1">
    <source>
        <dbReference type="ARBA" id="ARBA00007992"/>
    </source>
</evidence>
<gene>
    <name evidence="8" type="ORF">N7482_009536</name>
</gene>
<evidence type="ECO:0000313" key="9">
    <source>
        <dbReference type="Proteomes" id="UP001149163"/>
    </source>
</evidence>
<feature type="chain" id="PRO_5040885330" description="FAD-binding domain-containing protein" evidence="6">
    <location>
        <begin position="20"/>
        <end position="405"/>
    </location>
</feature>
<dbReference type="InterPro" id="IPR002938">
    <property type="entry name" value="FAD-bd"/>
</dbReference>
<dbReference type="FunFam" id="3.50.50.60:FF:000156">
    <property type="entry name" value="Salicylate hydroxylase, putative"/>
    <property type="match status" value="1"/>
</dbReference>